<evidence type="ECO:0000313" key="2">
    <source>
        <dbReference type="EMBL" id="TDU26712.1"/>
    </source>
</evidence>
<organism evidence="2 3">
    <name type="scientific">Panacagrimonas perspica</name>
    <dbReference type="NCBI Taxonomy" id="381431"/>
    <lineage>
        <taxon>Bacteria</taxon>
        <taxon>Pseudomonadati</taxon>
        <taxon>Pseudomonadota</taxon>
        <taxon>Gammaproteobacteria</taxon>
        <taxon>Nevskiales</taxon>
        <taxon>Nevskiaceae</taxon>
        <taxon>Panacagrimonas</taxon>
    </lineage>
</organism>
<sequence length="290" mass="32280">MPAGLGGVVKPGAGNRESRIGKDGSDSCPPASRDPLPSSPAVLYVARVSHRRRVAPFYRFVYRVFYFLFDIDRIDEAARSTRLLSRNRFNLLSFHDRDHGDGSPGGLRAWAEGLLTARGIDLAGGRIRLLCMPRLLGFAFNPISLWYCQHADGSLRAVIAEVRNTFGEKHCYVLASGGSPLTYEEAWDKEKCFHVSPFFDLVGQYRFVLSEPGERLRVAIHEAREGQPILNATLAAERRTTSDGAILGQVLRMPFMTLKVVAGIHWEALKIWLRGARFHGKPEPPRHGAS</sequence>
<evidence type="ECO:0000313" key="3">
    <source>
        <dbReference type="Proteomes" id="UP000295341"/>
    </source>
</evidence>
<dbReference type="PANTHER" id="PTHR33973:SF4">
    <property type="entry name" value="OS07G0153300 PROTEIN"/>
    <property type="match status" value="1"/>
</dbReference>
<dbReference type="PANTHER" id="PTHR33973">
    <property type="entry name" value="OS07G0153300 PROTEIN"/>
    <property type="match status" value="1"/>
</dbReference>
<evidence type="ECO:0008006" key="4">
    <source>
        <dbReference type="Google" id="ProtNLM"/>
    </source>
</evidence>
<comment type="caution">
    <text evidence="2">The sequence shown here is derived from an EMBL/GenBank/DDBJ whole genome shotgun (WGS) entry which is preliminary data.</text>
</comment>
<dbReference type="AlphaFoldDB" id="A0A4R7P0E0"/>
<gene>
    <name evidence="2" type="ORF">DFR24_3742</name>
</gene>
<keyword evidence="3" id="KW-1185">Reference proteome</keyword>
<dbReference type="InterPro" id="IPR010775">
    <property type="entry name" value="DUF1365"/>
</dbReference>
<feature type="region of interest" description="Disordered" evidence="1">
    <location>
        <begin position="1"/>
        <end position="35"/>
    </location>
</feature>
<protein>
    <recommendedName>
        <fullName evidence="4">DUF1365 family protein</fullName>
    </recommendedName>
</protein>
<name>A0A4R7P0E0_9GAMM</name>
<evidence type="ECO:0000256" key="1">
    <source>
        <dbReference type="SAM" id="MobiDB-lite"/>
    </source>
</evidence>
<reference evidence="2 3" key="1">
    <citation type="submission" date="2019-03" db="EMBL/GenBank/DDBJ databases">
        <title>Genomic Encyclopedia of Type Strains, Phase IV (KMG-IV): sequencing the most valuable type-strain genomes for metagenomic binning, comparative biology and taxonomic classification.</title>
        <authorList>
            <person name="Goeker M."/>
        </authorList>
    </citation>
    <scope>NUCLEOTIDE SEQUENCE [LARGE SCALE GENOMIC DNA]</scope>
    <source>
        <strain evidence="2 3">DSM 26377</strain>
    </source>
</reference>
<accession>A0A4R7P0E0</accession>
<dbReference type="Proteomes" id="UP000295341">
    <property type="component" value="Unassembled WGS sequence"/>
</dbReference>
<dbReference type="Pfam" id="PF07103">
    <property type="entry name" value="DUF1365"/>
    <property type="match status" value="1"/>
</dbReference>
<proteinExistence type="predicted"/>
<dbReference type="EMBL" id="SOBT01000010">
    <property type="protein sequence ID" value="TDU26712.1"/>
    <property type="molecule type" value="Genomic_DNA"/>
</dbReference>
<feature type="compositionally biased region" description="Basic and acidic residues" evidence="1">
    <location>
        <begin position="16"/>
        <end position="25"/>
    </location>
</feature>
<dbReference type="OrthoDB" id="9778801at2"/>